<dbReference type="PANTHER" id="PTHR38031:SF1">
    <property type="entry name" value="SULFUR CARRIER PROTEIN CYSO"/>
    <property type="match status" value="1"/>
</dbReference>
<keyword evidence="2" id="KW-1185">Reference proteome</keyword>
<dbReference type="STRING" id="572547.Amico_0161"/>
<gene>
    <name evidence="1" type="ordered locus">Amico_0161</name>
</gene>
<dbReference type="Proteomes" id="UP000002366">
    <property type="component" value="Chromosome"/>
</dbReference>
<dbReference type="InterPro" id="IPR003749">
    <property type="entry name" value="ThiS/MoaD-like"/>
</dbReference>
<evidence type="ECO:0000313" key="1">
    <source>
        <dbReference type="EMBL" id="ADE56308.1"/>
    </source>
</evidence>
<dbReference type="InterPro" id="IPR012675">
    <property type="entry name" value="Beta-grasp_dom_sf"/>
</dbReference>
<dbReference type="RefSeq" id="WP_013047574.1">
    <property type="nucleotide sequence ID" value="NC_014011.1"/>
</dbReference>
<accession>D5ECM6</accession>
<organism evidence="1 2">
    <name type="scientific">Aminobacterium colombiense (strain DSM 12261 / ALA-1)</name>
    <dbReference type="NCBI Taxonomy" id="572547"/>
    <lineage>
        <taxon>Bacteria</taxon>
        <taxon>Thermotogati</taxon>
        <taxon>Synergistota</taxon>
        <taxon>Synergistia</taxon>
        <taxon>Synergistales</taxon>
        <taxon>Aminobacteriaceae</taxon>
        <taxon>Aminobacterium</taxon>
    </lineage>
</organism>
<sequence length="93" mass="10466">MKLRVHAFLIYATGEKEFDMKAPATIRQLLEDFSNRFGEPFDKWIWSSNEVPHRLMAGTIIMVNGKHIAHLNGLDTPLCDEDVVNIFPPVGGG</sequence>
<dbReference type="HOGENOM" id="CLU_114601_1_2_0"/>
<dbReference type="PANTHER" id="PTHR38031">
    <property type="entry name" value="SULFUR CARRIER PROTEIN SLR0821-RELATED"/>
    <property type="match status" value="1"/>
</dbReference>
<dbReference type="EMBL" id="CP001997">
    <property type="protein sequence ID" value="ADE56308.1"/>
    <property type="molecule type" value="Genomic_DNA"/>
</dbReference>
<dbReference type="OrthoDB" id="2112016at2"/>
<dbReference type="AlphaFoldDB" id="D5ECM6"/>
<evidence type="ECO:0000313" key="2">
    <source>
        <dbReference type="Proteomes" id="UP000002366"/>
    </source>
</evidence>
<dbReference type="Pfam" id="PF02597">
    <property type="entry name" value="ThiS"/>
    <property type="match status" value="1"/>
</dbReference>
<dbReference type="InterPro" id="IPR016155">
    <property type="entry name" value="Mopterin_synth/thiamin_S_b"/>
</dbReference>
<dbReference type="eggNOG" id="COG1977">
    <property type="taxonomic scope" value="Bacteria"/>
</dbReference>
<dbReference type="InterPro" id="IPR010038">
    <property type="entry name" value="MoaD_arc-typ"/>
</dbReference>
<dbReference type="SUPFAM" id="SSF54285">
    <property type="entry name" value="MoaD/ThiS"/>
    <property type="match status" value="1"/>
</dbReference>
<dbReference type="InterPro" id="IPR052045">
    <property type="entry name" value="Sulfur_Carrier/Prot_Modifier"/>
</dbReference>
<reference evidence="1 2" key="1">
    <citation type="journal article" date="2010" name="Stand. Genomic Sci.">
        <title>Complete genome sequence of Aminobacterium colombiense type strain (ALA-1).</title>
        <authorList>
            <person name="Chertkov O."/>
            <person name="Sikorski J."/>
            <person name="Brambilla E."/>
            <person name="Lapidus A."/>
            <person name="Copeland A."/>
            <person name="Glavina Del Rio T."/>
            <person name="Nolan M."/>
            <person name="Lucas S."/>
            <person name="Tice H."/>
            <person name="Cheng J.F."/>
            <person name="Han C."/>
            <person name="Detter J.C."/>
            <person name="Bruce D."/>
            <person name="Tapia R."/>
            <person name="Goodwin L."/>
            <person name="Pitluck S."/>
            <person name="Liolios K."/>
            <person name="Ivanova N."/>
            <person name="Mavromatis K."/>
            <person name="Ovchinnikova G."/>
            <person name="Pati A."/>
            <person name="Chen A."/>
            <person name="Palaniappan K."/>
            <person name="Land M."/>
            <person name="Hauser L."/>
            <person name="Chang Y.J."/>
            <person name="Jeffries C.D."/>
            <person name="Spring S."/>
            <person name="Rohde M."/>
            <person name="Goker M."/>
            <person name="Bristow J."/>
            <person name="Eisen J.A."/>
            <person name="Markowitz V."/>
            <person name="Hugenholtz P."/>
            <person name="Kyrpides N.C."/>
            <person name="Klenk H.P."/>
        </authorList>
    </citation>
    <scope>NUCLEOTIDE SEQUENCE [LARGE SCALE GENOMIC DNA]</scope>
    <source>
        <strain evidence="2">DSM 12261 / ALA-1</strain>
    </source>
</reference>
<proteinExistence type="predicted"/>
<protein>
    <submittedName>
        <fullName evidence="1">MoaD family protein</fullName>
    </submittedName>
</protein>
<dbReference type="KEGG" id="aco:Amico_0161"/>
<dbReference type="NCBIfam" id="TIGR01687">
    <property type="entry name" value="moaD_arch"/>
    <property type="match status" value="1"/>
</dbReference>
<dbReference type="Gene3D" id="3.10.20.30">
    <property type="match status" value="1"/>
</dbReference>
<name>D5ECM6_AMICL</name>